<dbReference type="EC" id="3.4.16.-" evidence="6"/>
<dbReference type="AlphaFoldDB" id="A0A2J6R6B7"/>
<keyword evidence="8" id="KW-1185">Reference proteome</keyword>
<keyword evidence="4 6" id="KW-0378">Hydrolase</keyword>
<dbReference type="PANTHER" id="PTHR11802">
    <property type="entry name" value="SERINE PROTEASE FAMILY S10 SERINE CARBOXYPEPTIDASE"/>
    <property type="match status" value="1"/>
</dbReference>
<evidence type="ECO:0000256" key="2">
    <source>
        <dbReference type="ARBA" id="ARBA00022645"/>
    </source>
</evidence>
<dbReference type="EMBL" id="KZ613954">
    <property type="protein sequence ID" value="PMD34058.1"/>
    <property type="molecule type" value="Genomic_DNA"/>
</dbReference>
<dbReference type="GO" id="GO:0004185">
    <property type="term" value="F:serine-type carboxypeptidase activity"/>
    <property type="evidence" value="ECO:0007669"/>
    <property type="project" value="UniProtKB-UniRule"/>
</dbReference>
<organism evidence="7 8">
    <name type="scientific">Hyaloscypha variabilis (strain UAMH 11265 / GT02V1 / F)</name>
    <name type="common">Meliniomyces variabilis</name>
    <dbReference type="NCBI Taxonomy" id="1149755"/>
    <lineage>
        <taxon>Eukaryota</taxon>
        <taxon>Fungi</taxon>
        <taxon>Dikarya</taxon>
        <taxon>Ascomycota</taxon>
        <taxon>Pezizomycotina</taxon>
        <taxon>Leotiomycetes</taxon>
        <taxon>Helotiales</taxon>
        <taxon>Hyaloscyphaceae</taxon>
        <taxon>Hyaloscypha</taxon>
        <taxon>Hyaloscypha variabilis</taxon>
    </lineage>
</organism>
<dbReference type="Gene3D" id="3.40.50.1820">
    <property type="entry name" value="alpha/beta hydrolase"/>
    <property type="match status" value="1"/>
</dbReference>
<keyword evidence="2 6" id="KW-0121">Carboxypeptidase</keyword>
<evidence type="ECO:0000313" key="7">
    <source>
        <dbReference type="EMBL" id="PMD34058.1"/>
    </source>
</evidence>
<sequence>MYAGLMPIDMSNTSRALYYVFQPTVDAPVDEITVWLNGGPGCSSLEGFFQENGRFVCGWGQYTPTVNPYSWVNLTNVLWVEQPVGTGFSIGSVTANNEADVAKDFNDFFLNFQQTFGIKNFKVFLTGESYAGRYVSYISAAMLDRKDPVHFNISGALMFDPVIGNYEWEQTIVPIVPFAVENNNVLGFNASFLTQLQKLDKTCGFADFRKKYLTFPPPGKQPVGGLTNLSCDIYDMVYTAAYATNPCFNVYGVAGQCPLQSDPLGYPTGLQYSYPGQPIYFNRTDVKKAMHAPLEVEWLECKGPVFTSSGGPEGEGDTSPDPIQSVLPRVIEATNRVLIANGALDMSILTDGTLLAIQNMTWLGKLSFQSQPNTSIVITLPDLQYGPTFEANGSPGFEDAQGTMGKQHFERGLMWAETYLSGHMQPQFQPRSSYRHLQWLLGHVEIL</sequence>
<dbReference type="GO" id="GO:0006508">
    <property type="term" value="P:proteolysis"/>
    <property type="evidence" value="ECO:0007669"/>
    <property type="project" value="UniProtKB-KW"/>
</dbReference>
<dbReference type="SUPFAM" id="SSF53474">
    <property type="entry name" value="alpha/beta-Hydrolases"/>
    <property type="match status" value="1"/>
</dbReference>
<proteinExistence type="inferred from homology"/>
<accession>A0A2J6R6B7</accession>
<dbReference type="PROSITE" id="PS00131">
    <property type="entry name" value="CARBOXYPEPT_SER_SER"/>
    <property type="match status" value="1"/>
</dbReference>
<keyword evidence="3 6" id="KW-0645">Protease</keyword>
<comment type="similarity">
    <text evidence="1 6">Belongs to the peptidase S10 family.</text>
</comment>
<dbReference type="PROSITE" id="PS00560">
    <property type="entry name" value="CARBOXYPEPT_SER_HIS"/>
    <property type="match status" value="1"/>
</dbReference>
<dbReference type="Pfam" id="PF00450">
    <property type="entry name" value="Peptidase_S10"/>
    <property type="match status" value="1"/>
</dbReference>
<evidence type="ECO:0000256" key="6">
    <source>
        <dbReference type="RuleBase" id="RU361156"/>
    </source>
</evidence>
<dbReference type="InterPro" id="IPR018202">
    <property type="entry name" value="Ser_caboxypep_ser_AS"/>
</dbReference>
<dbReference type="Proteomes" id="UP000235786">
    <property type="component" value="Unassembled WGS sequence"/>
</dbReference>
<dbReference type="InterPro" id="IPR029058">
    <property type="entry name" value="AB_hydrolase_fold"/>
</dbReference>
<evidence type="ECO:0000256" key="5">
    <source>
        <dbReference type="ARBA" id="ARBA00023180"/>
    </source>
</evidence>
<dbReference type="OrthoDB" id="443318at2759"/>
<gene>
    <name evidence="7" type="ORF">L207DRAFT_570735</name>
</gene>
<dbReference type="InterPro" id="IPR001563">
    <property type="entry name" value="Peptidase_S10"/>
</dbReference>
<reference evidence="7 8" key="1">
    <citation type="submission" date="2016-04" db="EMBL/GenBank/DDBJ databases">
        <title>A degradative enzymes factory behind the ericoid mycorrhizal symbiosis.</title>
        <authorList>
            <consortium name="DOE Joint Genome Institute"/>
            <person name="Martino E."/>
            <person name="Morin E."/>
            <person name="Grelet G."/>
            <person name="Kuo A."/>
            <person name="Kohler A."/>
            <person name="Daghino S."/>
            <person name="Barry K."/>
            <person name="Choi C."/>
            <person name="Cichocki N."/>
            <person name="Clum A."/>
            <person name="Copeland A."/>
            <person name="Hainaut M."/>
            <person name="Haridas S."/>
            <person name="Labutti K."/>
            <person name="Lindquist E."/>
            <person name="Lipzen A."/>
            <person name="Khouja H.-R."/>
            <person name="Murat C."/>
            <person name="Ohm R."/>
            <person name="Olson A."/>
            <person name="Spatafora J."/>
            <person name="Veneault-Fourrey C."/>
            <person name="Henrissat B."/>
            <person name="Grigoriev I."/>
            <person name="Martin F."/>
            <person name="Perotto S."/>
        </authorList>
    </citation>
    <scope>NUCLEOTIDE SEQUENCE [LARGE SCALE GENOMIC DNA]</scope>
    <source>
        <strain evidence="7 8">F</strain>
    </source>
</reference>
<name>A0A2J6R6B7_HYAVF</name>
<keyword evidence="5" id="KW-0325">Glycoprotein</keyword>
<dbReference type="PRINTS" id="PR00724">
    <property type="entry name" value="CRBOXYPTASEC"/>
</dbReference>
<dbReference type="PANTHER" id="PTHR11802:SF479">
    <property type="entry name" value="CARBOXYPEPTIDASE"/>
    <property type="match status" value="1"/>
</dbReference>
<evidence type="ECO:0000313" key="8">
    <source>
        <dbReference type="Proteomes" id="UP000235786"/>
    </source>
</evidence>
<evidence type="ECO:0000256" key="1">
    <source>
        <dbReference type="ARBA" id="ARBA00009431"/>
    </source>
</evidence>
<protein>
    <recommendedName>
        <fullName evidence="6">Carboxypeptidase</fullName>
        <ecNumber evidence="6">3.4.16.-</ecNumber>
    </recommendedName>
</protein>
<evidence type="ECO:0000256" key="4">
    <source>
        <dbReference type="ARBA" id="ARBA00022801"/>
    </source>
</evidence>
<dbReference type="InterPro" id="IPR033124">
    <property type="entry name" value="Ser_caboxypep_his_AS"/>
</dbReference>
<evidence type="ECO:0000256" key="3">
    <source>
        <dbReference type="ARBA" id="ARBA00022670"/>
    </source>
</evidence>